<dbReference type="InterPro" id="IPR011611">
    <property type="entry name" value="PfkB_dom"/>
</dbReference>
<dbReference type="Gene3D" id="3.40.1190.20">
    <property type="match status" value="1"/>
</dbReference>
<name>A0A8T3VI27_9EURY</name>
<gene>
    <name evidence="2" type="ORF">E7Z74_06010</name>
</gene>
<organism evidence="2 3">
    <name type="scientific">Methanobrevibacter millerae</name>
    <dbReference type="NCBI Taxonomy" id="230361"/>
    <lineage>
        <taxon>Archaea</taxon>
        <taxon>Methanobacteriati</taxon>
        <taxon>Methanobacteriota</taxon>
        <taxon>Methanomada group</taxon>
        <taxon>Methanobacteria</taxon>
        <taxon>Methanobacteriales</taxon>
        <taxon>Methanobacteriaceae</taxon>
        <taxon>Methanobrevibacter</taxon>
    </lineage>
</organism>
<dbReference type="InterPro" id="IPR029056">
    <property type="entry name" value="Ribokinase-like"/>
</dbReference>
<evidence type="ECO:0000313" key="2">
    <source>
        <dbReference type="EMBL" id="MBE6510802.1"/>
    </source>
</evidence>
<comment type="caution">
    <text evidence="2">The sequence shown here is derived from an EMBL/GenBank/DDBJ whole genome shotgun (WGS) entry which is preliminary data.</text>
</comment>
<feature type="domain" description="Carbohydrate kinase PfkB" evidence="1">
    <location>
        <begin position="194"/>
        <end position="261"/>
    </location>
</feature>
<sequence length="274" mass="30722">MTLVSIGPVTNDLIISGENKQSKTGGACYFQSFVFEEFFNDYLIITNCGDDELINDFPNSDKVELIKKADTHYFINEYPDISNRDVRIQSTNFANIPITKNDLEDILPESIDAFILNPLNRYDFPKVTVEYLAGFNVPIFMSIQGFLRVPGDEVNGNHTIKLEDFDDLYVILSDVDVIFMDESEKTILRNNIDVDEVVITNGSHGSRVVFKDNEYKINAVKCDDILDSTGCGDTYMAAYISKKLTTNSVLKSANFASKIASDKLGFSGPYKSDI</sequence>
<reference evidence="2" key="1">
    <citation type="submission" date="2019-04" db="EMBL/GenBank/DDBJ databases">
        <title>Evolution of Biomass-Degrading Anaerobic Consortia Revealed by Metagenomics.</title>
        <authorList>
            <person name="Peng X."/>
        </authorList>
    </citation>
    <scope>NUCLEOTIDE SEQUENCE</scope>
    <source>
        <strain evidence="2">SIG13</strain>
    </source>
</reference>
<accession>A0A8T3VI27</accession>
<proteinExistence type="predicted"/>
<dbReference type="Pfam" id="PF00294">
    <property type="entry name" value="PfkB"/>
    <property type="match status" value="1"/>
</dbReference>
<evidence type="ECO:0000313" key="3">
    <source>
        <dbReference type="Proteomes" id="UP000713479"/>
    </source>
</evidence>
<dbReference type="EMBL" id="SUTF01000007">
    <property type="protein sequence ID" value="MBE6510802.1"/>
    <property type="molecule type" value="Genomic_DNA"/>
</dbReference>
<protein>
    <submittedName>
        <fullName evidence="2">Ribokinase</fullName>
    </submittedName>
</protein>
<evidence type="ECO:0000259" key="1">
    <source>
        <dbReference type="Pfam" id="PF00294"/>
    </source>
</evidence>
<dbReference type="Proteomes" id="UP000713479">
    <property type="component" value="Unassembled WGS sequence"/>
</dbReference>
<dbReference type="AlphaFoldDB" id="A0A8T3VI27"/>
<dbReference type="SUPFAM" id="SSF53613">
    <property type="entry name" value="Ribokinase-like"/>
    <property type="match status" value="1"/>
</dbReference>